<gene>
    <name evidence="2" type="ordered locus">Tgr7_3298</name>
</gene>
<dbReference type="PROSITE" id="PS50943">
    <property type="entry name" value="HTH_CROC1"/>
    <property type="match status" value="1"/>
</dbReference>
<evidence type="ECO:0000259" key="1">
    <source>
        <dbReference type="PROSITE" id="PS50943"/>
    </source>
</evidence>
<keyword evidence="2" id="KW-0238">DNA-binding</keyword>
<evidence type="ECO:0000313" key="2">
    <source>
        <dbReference type="EMBL" id="ACL74365.1"/>
    </source>
</evidence>
<dbReference type="SUPFAM" id="SSF47413">
    <property type="entry name" value="lambda repressor-like DNA-binding domains"/>
    <property type="match status" value="1"/>
</dbReference>
<name>B8GRB1_THISH</name>
<keyword evidence="3" id="KW-1185">Reference proteome</keyword>
<organism evidence="2 3">
    <name type="scientific">Thioalkalivibrio sulfidiphilus (strain HL-EbGR7)</name>
    <dbReference type="NCBI Taxonomy" id="396588"/>
    <lineage>
        <taxon>Bacteria</taxon>
        <taxon>Pseudomonadati</taxon>
        <taxon>Pseudomonadota</taxon>
        <taxon>Gammaproteobacteria</taxon>
        <taxon>Chromatiales</taxon>
        <taxon>Ectothiorhodospiraceae</taxon>
        <taxon>Thioalkalivibrio</taxon>
    </lineage>
</organism>
<dbReference type="InterPro" id="IPR001387">
    <property type="entry name" value="Cro/C1-type_HTH"/>
</dbReference>
<dbReference type="OrthoDB" id="5951507at2"/>
<dbReference type="HOGENOM" id="CLU_123886_0_0_6"/>
<feature type="domain" description="HTH cro/C1-type" evidence="1">
    <location>
        <begin position="34"/>
        <end position="90"/>
    </location>
</feature>
<dbReference type="Pfam" id="PF01381">
    <property type="entry name" value="HTH_3"/>
    <property type="match status" value="1"/>
</dbReference>
<dbReference type="RefSeq" id="WP_012639827.1">
    <property type="nucleotide sequence ID" value="NC_011901.1"/>
</dbReference>
<dbReference type="InterPro" id="IPR013435">
    <property type="entry name" value="Mobile_mystery_prot_A"/>
</dbReference>
<dbReference type="AlphaFoldDB" id="B8GRB1"/>
<dbReference type="Proteomes" id="UP000002383">
    <property type="component" value="Chromosome"/>
</dbReference>
<dbReference type="SMART" id="SM00530">
    <property type="entry name" value="HTH_XRE"/>
    <property type="match status" value="1"/>
</dbReference>
<proteinExistence type="predicted"/>
<dbReference type="CDD" id="cd00093">
    <property type="entry name" value="HTH_XRE"/>
    <property type="match status" value="1"/>
</dbReference>
<accession>B8GRB1</accession>
<dbReference type="Gene3D" id="1.10.260.40">
    <property type="entry name" value="lambda repressor-like DNA-binding domains"/>
    <property type="match status" value="1"/>
</dbReference>
<dbReference type="STRING" id="396588.Tgr7_3298"/>
<protein>
    <submittedName>
        <fullName evidence="2">DNA-binding protein</fullName>
    </submittedName>
</protein>
<evidence type="ECO:0000313" key="3">
    <source>
        <dbReference type="Proteomes" id="UP000002383"/>
    </source>
</evidence>
<dbReference type="NCBIfam" id="TIGR02612">
    <property type="entry name" value="mob_myst_A"/>
    <property type="match status" value="1"/>
</dbReference>
<dbReference type="InterPro" id="IPR010982">
    <property type="entry name" value="Lambda_DNA-bd_dom_sf"/>
</dbReference>
<dbReference type="GO" id="GO:0003677">
    <property type="term" value="F:DNA binding"/>
    <property type="evidence" value="ECO:0007669"/>
    <property type="project" value="UniProtKB-KW"/>
</dbReference>
<dbReference type="EMBL" id="CP001339">
    <property type="protein sequence ID" value="ACL74365.1"/>
    <property type="molecule type" value="Genomic_DNA"/>
</dbReference>
<dbReference type="KEGG" id="tgr:Tgr7_3298"/>
<dbReference type="eggNOG" id="COG3655">
    <property type="taxonomic scope" value="Bacteria"/>
</dbReference>
<sequence>MRPTDRATARRQLDQRLNRISDAEALARPPRGWIKAIREALGLTTAQLGRRLGVSQPRVVAIEKAEREGAITLASLERAAHALDCRLVYALVPRRPLEDMVRERAELRARQHLESASHSMALEAQGVGSADEQEQFERLVQRLLERAGSDLWEEGE</sequence>
<reference evidence="2 3" key="1">
    <citation type="journal article" date="2011" name="Stand. Genomic Sci.">
        <title>Complete genome sequence of 'Thioalkalivibrio sulfidophilus' HL-EbGr7.</title>
        <authorList>
            <person name="Muyzer G."/>
            <person name="Sorokin D.Y."/>
            <person name="Mavromatis K."/>
            <person name="Lapidus A."/>
            <person name="Clum A."/>
            <person name="Ivanova N."/>
            <person name="Pati A."/>
            <person name="d'Haeseleer P."/>
            <person name="Woyke T."/>
            <person name="Kyrpides N.C."/>
        </authorList>
    </citation>
    <scope>NUCLEOTIDE SEQUENCE [LARGE SCALE GENOMIC DNA]</scope>
    <source>
        <strain evidence="2 3">HL-EbGR7</strain>
    </source>
</reference>